<feature type="compositionally biased region" description="Low complexity" evidence="3">
    <location>
        <begin position="285"/>
        <end position="296"/>
    </location>
</feature>
<dbReference type="OrthoDB" id="207120at2759"/>
<reference evidence="5 6" key="1">
    <citation type="submission" date="2016-10" db="EMBL/GenBank/DDBJ databases">
        <title>Proteomics and genomics reveal pathogen-plant mechanisms compatible with a hemibiotrophic lifestyle of Diplodia corticola.</title>
        <authorList>
            <person name="Fernandes I."/>
            <person name="De Jonge R."/>
            <person name="Van De Peer Y."/>
            <person name="Devreese B."/>
            <person name="Alves A."/>
            <person name="Esteves A.C."/>
        </authorList>
    </citation>
    <scope>NUCLEOTIDE SEQUENCE [LARGE SCALE GENOMIC DNA]</scope>
    <source>
        <strain evidence="5 6">CBS 112549</strain>
    </source>
</reference>
<protein>
    <submittedName>
        <fullName evidence="5">Sh3 domain-containing protein</fullName>
    </submittedName>
</protein>
<feature type="compositionally biased region" description="Basic and acidic residues" evidence="3">
    <location>
        <begin position="234"/>
        <end position="254"/>
    </location>
</feature>
<feature type="compositionally biased region" description="Low complexity" evidence="3">
    <location>
        <begin position="904"/>
        <end position="913"/>
    </location>
</feature>
<dbReference type="PROSITE" id="PS50002">
    <property type="entry name" value="SH3"/>
    <property type="match status" value="1"/>
</dbReference>
<comment type="caution">
    <text evidence="5">The sequence shown here is derived from an EMBL/GenBank/DDBJ whole genome shotgun (WGS) entry which is preliminary data.</text>
</comment>
<dbReference type="PANTHER" id="PTHR46026:SF1">
    <property type="entry name" value="RHO-TYPE GUANINE NUCLEOTIDE EXCHANGE FACTOR, ISOFORM F"/>
    <property type="match status" value="1"/>
</dbReference>
<feature type="compositionally biased region" description="Basic residues" evidence="3">
    <location>
        <begin position="566"/>
        <end position="579"/>
    </location>
</feature>
<feature type="compositionally biased region" description="Pro residues" evidence="3">
    <location>
        <begin position="67"/>
        <end position="86"/>
    </location>
</feature>
<evidence type="ECO:0000313" key="6">
    <source>
        <dbReference type="Proteomes" id="UP000183809"/>
    </source>
</evidence>
<sequence>MAAAPFKVKALYDYNSGHEDDLAFPEAAIITVTAEEDADWYVGEYNDPNGTKREGLFPKNFVERYEPAPPPRPNRASRPPPPPSAPAPLEKPSMDDDTPEQPEQPEPEHEPLVAQAPAQPEAPREERPVPPQSPPPVAVPKSPEQPELPKMAKPAPPPAAPVAGSKSPPPPVAEKPQSFKDRIAAFNRGSAAPIAPIKPSGAPAGFIKKPFVAPPPSRNAYVPPPREPAPQKVYKREEDPDISERQAQDQDMAEKAGLASSSAPAEDEEDAPKPQSLKERIALLQKQQMEQAARQAEASHKEKPKRPPKKRIESHEKDVQSETTEGGEPDDAQAQAKRRHSHHPKSPEARLQEREPFSDGNEADQSAAGETTEDAEGSSTTVEEDEEQARAKAVPRAHAAPTHEPEVGDEEDATEEDEVDDEMDEEARRKMELRERMAKLSGGMGMAGMFGMPMPGMKPPVKKTTSGSERRSIDSHRDSEQSPPPPAQRVPMMPIPGMAMPQVRSPESEDTEMAVEKEHEPTHPITGGYEPEEMPDVEDMKADEPVKDQSQEKDASSSVPQGQYQLRRRAVGATHHPKKASISSKFSSSLTKWTPAISGGTLGHRLVFEVVNRPVPPPPSAERPAPPPVPAESRPVPAPPSPERPESRDSESDDELPARGAPPPIPQSPPQHRGDEPHSPSVTSRPSTSSEKRASRPIPPIPGVSSPVMSPTAVSRVPPPPPPAAAPPSRGSAKEAFSPHLGSREDMEGETEYEGDYDTDIASGATHKDALKAHVRDQSYDESTLPGSPITGPIPVGAPRAVPPPPPQQPPPSRQSLDAPRGVPPPPPRESMDAPRTMPPPLPRESIDAPRAMPPPPPRESIDAPRGVPPPLPRESLDAPRVAPPPPPSQPMSPADDNDEYEPYRFNAQAARAAPPPPSGLPRAAEPVELVSEEDDEEIYQSPPPRRMSKRTSQHPAIPSHQEAEDTYETPMSPPRSSMQTTRKSLDVDRTLGSRRSMDQSRPSIDHGHIANDVDLGQGSQWWTQPNMPPPIFQNRKDVLFEIEESTTAKRGGRTIVQKDVYVLFQDYSQTVVTARFDAREATNVALEQRHEPPPQKLRQDQLENAYEQFGRRISEDANAKQHATIGDGSPQVLILELLKPLSSALYPVGTRAYGALVYANLANASVQQNDEIRPGDIISLRNAKFEGKHGAIHAKYKMEVGKPDHVGVVVEWDGTKKKIKALEQGRESKKVKVESFRMGDLRSGEVRVWRVMGRDWVGWDVST</sequence>
<name>A0A1J9RMP5_9PEZI</name>
<feature type="region of interest" description="Disordered" evidence="3">
    <location>
        <begin position="36"/>
        <end position="599"/>
    </location>
</feature>
<evidence type="ECO:0000256" key="3">
    <source>
        <dbReference type="SAM" id="MobiDB-lite"/>
    </source>
</evidence>
<dbReference type="GeneID" id="31019075"/>
<keyword evidence="6" id="KW-1185">Reference proteome</keyword>
<dbReference type="InterPro" id="IPR036028">
    <property type="entry name" value="SH3-like_dom_sf"/>
</dbReference>
<feature type="compositionally biased region" description="Basic and acidic residues" evidence="3">
    <location>
        <begin position="426"/>
        <end position="438"/>
    </location>
</feature>
<feature type="compositionally biased region" description="Pro residues" evidence="3">
    <location>
        <begin position="129"/>
        <end position="138"/>
    </location>
</feature>
<dbReference type="CDD" id="cd11887">
    <property type="entry name" value="SH3_Bbc1"/>
    <property type="match status" value="1"/>
</dbReference>
<dbReference type="Proteomes" id="UP000183809">
    <property type="component" value="Unassembled WGS sequence"/>
</dbReference>
<organism evidence="5 6">
    <name type="scientific">Diplodia corticola</name>
    <dbReference type="NCBI Taxonomy" id="236234"/>
    <lineage>
        <taxon>Eukaryota</taxon>
        <taxon>Fungi</taxon>
        <taxon>Dikarya</taxon>
        <taxon>Ascomycota</taxon>
        <taxon>Pezizomycotina</taxon>
        <taxon>Dothideomycetes</taxon>
        <taxon>Dothideomycetes incertae sedis</taxon>
        <taxon>Botryosphaeriales</taxon>
        <taxon>Botryosphaeriaceae</taxon>
        <taxon>Diplodia</taxon>
    </lineage>
</organism>
<feature type="compositionally biased region" description="Basic and acidic residues" evidence="3">
    <location>
        <begin position="538"/>
        <end position="555"/>
    </location>
</feature>
<feature type="compositionally biased region" description="Acidic residues" evidence="3">
    <location>
        <begin position="407"/>
        <end position="425"/>
    </location>
</feature>
<feature type="domain" description="SH3" evidence="4">
    <location>
        <begin position="3"/>
        <end position="67"/>
    </location>
</feature>
<dbReference type="STRING" id="236234.A0A1J9RMP5"/>
<dbReference type="Pfam" id="PF25459">
    <property type="entry name" value="AIM3_BBC1_C"/>
    <property type="match status" value="1"/>
</dbReference>
<gene>
    <name evidence="5" type="ORF">BKCO1_7200010</name>
</gene>
<evidence type="ECO:0000256" key="1">
    <source>
        <dbReference type="ARBA" id="ARBA00022443"/>
    </source>
</evidence>
<feature type="compositionally biased region" description="Acidic residues" evidence="3">
    <location>
        <begin position="371"/>
        <end position="387"/>
    </location>
</feature>
<dbReference type="InterPro" id="IPR001452">
    <property type="entry name" value="SH3_domain"/>
</dbReference>
<accession>A0A1J9RMP5</accession>
<feature type="compositionally biased region" description="Low complexity" evidence="3">
    <location>
        <begin position="679"/>
        <end position="689"/>
    </location>
</feature>
<feature type="compositionally biased region" description="Low complexity" evidence="3">
    <location>
        <begin position="580"/>
        <end position="592"/>
    </location>
</feature>
<feature type="compositionally biased region" description="Pro residues" evidence="3">
    <location>
        <begin position="212"/>
        <end position="228"/>
    </location>
</feature>
<feature type="compositionally biased region" description="Pro residues" evidence="3">
    <location>
        <begin position="614"/>
        <end position="642"/>
    </location>
</feature>
<feature type="compositionally biased region" description="Pro residues" evidence="3">
    <location>
        <begin position="717"/>
        <end position="726"/>
    </location>
</feature>
<feature type="compositionally biased region" description="Basic and acidic residues" evidence="3">
    <location>
        <begin position="984"/>
        <end position="1011"/>
    </location>
</feature>
<feature type="compositionally biased region" description="Pro residues" evidence="3">
    <location>
        <begin position="801"/>
        <end position="813"/>
    </location>
</feature>
<evidence type="ECO:0000256" key="2">
    <source>
        <dbReference type="PROSITE-ProRule" id="PRU00192"/>
    </source>
</evidence>
<feature type="compositionally biased region" description="Low complexity" evidence="3">
    <location>
        <begin position="112"/>
        <end position="121"/>
    </location>
</feature>
<feature type="compositionally biased region" description="Basic and acidic residues" evidence="3">
    <location>
        <begin position="766"/>
        <end position="779"/>
    </location>
</feature>
<proteinExistence type="predicted"/>
<evidence type="ECO:0000259" key="4">
    <source>
        <dbReference type="PROSITE" id="PS50002"/>
    </source>
</evidence>
<keyword evidence="1 2" id="KW-0728">SH3 domain</keyword>
<feature type="compositionally biased region" description="Basic and acidic residues" evidence="3">
    <location>
        <begin position="345"/>
        <end position="357"/>
    </location>
</feature>
<feature type="compositionally biased region" description="Basic and acidic residues" evidence="3">
    <location>
        <begin position="50"/>
        <end position="66"/>
    </location>
</feature>
<feature type="compositionally biased region" description="Low complexity" evidence="3">
    <location>
        <begin position="391"/>
        <end position="400"/>
    </location>
</feature>
<dbReference type="PANTHER" id="PTHR46026">
    <property type="entry name" value="RHO-TYPE GUANINE NUCLEOTIDE EXCHANGE FACTOR, ISOFORM F"/>
    <property type="match status" value="1"/>
</dbReference>
<dbReference type="SUPFAM" id="SSF50044">
    <property type="entry name" value="SH3-domain"/>
    <property type="match status" value="1"/>
</dbReference>
<dbReference type="InterPro" id="IPR035552">
    <property type="entry name" value="Mti1_SH3"/>
</dbReference>
<feature type="region of interest" description="Disordered" evidence="3">
    <location>
        <begin position="612"/>
        <end position="1011"/>
    </location>
</feature>
<dbReference type="Pfam" id="PF00018">
    <property type="entry name" value="SH3_1"/>
    <property type="match status" value="1"/>
</dbReference>
<dbReference type="AlphaFoldDB" id="A0A1J9RMP5"/>
<dbReference type="SMART" id="SM00326">
    <property type="entry name" value="SH3"/>
    <property type="match status" value="1"/>
</dbReference>
<dbReference type="RefSeq" id="XP_020126043.1">
    <property type="nucleotide sequence ID" value="XM_020278814.1"/>
</dbReference>
<feature type="compositionally biased region" description="Pro residues" evidence="3">
    <location>
        <begin position="660"/>
        <end position="669"/>
    </location>
</feature>
<dbReference type="Gene3D" id="2.30.30.40">
    <property type="entry name" value="SH3 Domains"/>
    <property type="match status" value="1"/>
</dbReference>
<feature type="compositionally biased region" description="Pro residues" evidence="3">
    <location>
        <begin position="882"/>
        <end position="891"/>
    </location>
</feature>
<feature type="compositionally biased region" description="Basic and acidic residues" evidence="3">
    <location>
        <begin position="468"/>
        <end position="480"/>
    </location>
</feature>
<dbReference type="EMBL" id="MNUE01000072">
    <property type="protein sequence ID" value="OJD29783.1"/>
    <property type="molecule type" value="Genomic_DNA"/>
</dbReference>
<feature type="compositionally biased region" description="Basic and acidic residues" evidence="3">
    <location>
        <begin position="310"/>
        <end position="320"/>
    </location>
</feature>
<evidence type="ECO:0000313" key="5">
    <source>
        <dbReference type="EMBL" id="OJD29783.1"/>
    </source>
</evidence>
<feature type="compositionally biased region" description="Acidic residues" evidence="3">
    <location>
        <begin position="95"/>
        <end position="105"/>
    </location>
</feature>
<feature type="compositionally biased region" description="Acidic residues" evidence="3">
    <location>
        <begin position="747"/>
        <end position="759"/>
    </location>
</feature>
<dbReference type="InterPro" id="IPR057402">
    <property type="entry name" value="AIM3_BBC1_C"/>
</dbReference>